<evidence type="ECO:0000259" key="16">
    <source>
        <dbReference type="Pfam" id="PF06251"/>
    </source>
</evidence>
<protein>
    <submittedName>
        <fullName evidence="19">Sugar transporter</fullName>
    </submittedName>
</protein>
<keyword evidence="4" id="KW-1134">Transmembrane beta strand</keyword>
<keyword evidence="14" id="KW-0449">Lipoprotein</keyword>
<sequence length="991" mass="106267">MFFAARELRVFAAYAAPMWVYACIIWGLGLIGQAAAASPSPIEQAYSTRAGSELKQFGYELFATKSPPAQGREPIGAVHGDYVLGVGDELAVTLRGQINSTRRYRVDGDGRLLIDELRPLRADGRTLDEFRRELAIAISAAHLDVETFVSVTEIRQIGVLVLGAVGRPGRQELISQATVFDALIVAGGVTRSGSLRRIKLLRGATERVVDVYELVQTGGGGTTERLRDGDRILVPPLGPTVAVAGPVKHPGIFELPAGVDRASVAAMRDLAGGLIRPATQQAMRLGLKADGGELAEEVRDSTAPLLGDGDILMLAPLREDRQGVVRLEGHVLRPGPRSIRDNRTLIDLVGERDLRPGHYRPFAALASTDRATGMTTHTAIDLAGVLDGRTDRRLAEGDTLIIFSTADVDFLTSDAVLRLLRGDRSLPEGACRGLVVLARTIAGSPDGPFARGPQAQAAAELTGSRQPCPPIFDENPDLLAFALQQSVLVRSGVTRPGFFPVAGKAGTQAIARSTGQARDKPATRAVAAIEPEGSLGRDDIMDRAEPVFELIGHVRFPGVRRLAGGTTLRAALEQGRALRDGVYPLMGVIERVNRRSLSQTLIAFSPQEVVRGRADRVLEDGDRVHLIARTHIRLLTAHPPAHDSLPPSVEELGLDPLIASLLNEHAVQVRGAVRQPGAYPVADRTAVESVITEAGGVSASGDPASVELTFGSGATRRETIDLTKADGQRAFVGIGDAVRVNPTFARMEPRTVNIVGEVRRPGRYDVLRGERLSALIARAGGLTDDAYPAGAFFSRESERRRKKEEFNNHARAIDAAIVRLRQKGEPIRDEQESHARQLAAELRGIDPPGRIVVEADPIVLRKRPELDILLEADDQIVIPKRPLTVVVSGELMAPAALQFVSGKTADDYIHEGGGTTRDADTGRSFLVLPDGRAEPLSISSWNHTVTAVPPGAMIVIPRDVRPYGFLELAKDIGGIVSQLALTAASITVISR</sequence>
<evidence type="ECO:0000256" key="3">
    <source>
        <dbReference type="ARBA" id="ARBA00022448"/>
    </source>
</evidence>
<evidence type="ECO:0000256" key="13">
    <source>
        <dbReference type="ARBA" id="ARBA00023237"/>
    </source>
</evidence>
<feature type="domain" description="Polysaccharide export protein N-terminal" evidence="15">
    <location>
        <begin position="79"/>
        <end position="151"/>
    </location>
</feature>
<evidence type="ECO:0000256" key="4">
    <source>
        <dbReference type="ARBA" id="ARBA00022452"/>
    </source>
</evidence>
<dbReference type="Pfam" id="PF10531">
    <property type="entry name" value="SLBB"/>
    <property type="match status" value="3"/>
</dbReference>
<keyword evidence="12" id="KW-0564">Palmitate</keyword>
<keyword evidence="8" id="KW-0625">Polysaccharide transport</keyword>
<dbReference type="RefSeq" id="WP_180284458.1">
    <property type="nucleotide sequence ID" value="NZ_JABFDB010000021.1"/>
</dbReference>
<dbReference type="Gene3D" id="3.10.560.10">
    <property type="entry name" value="Outer membrane lipoprotein wza domain like"/>
    <property type="match status" value="4"/>
</dbReference>
<organism evidence="19 20">
    <name type="scientific">Azospirillum oleiclasticum</name>
    <dbReference type="NCBI Taxonomy" id="2735135"/>
    <lineage>
        <taxon>Bacteria</taxon>
        <taxon>Pseudomonadati</taxon>
        <taxon>Pseudomonadota</taxon>
        <taxon>Alphaproteobacteria</taxon>
        <taxon>Rhodospirillales</taxon>
        <taxon>Azospirillaceae</taxon>
        <taxon>Azospirillum</taxon>
    </lineage>
</organism>
<evidence type="ECO:0000256" key="6">
    <source>
        <dbReference type="ARBA" id="ARBA00022692"/>
    </source>
</evidence>
<accession>A0ABX2TEB5</accession>
<dbReference type="InterPro" id="IPR049712">
    <property type="entry name" value="Poly_export"/>
</dbReference>
<keyword evidence="11" id="KW-0472">Membrane</keyword>
<evidence type="ECO:0000256" key="5">
    <source>
        <dbReference type="ARBA" id="ARBA00022597"/>
    </source>
</evidence>
<dbReference type="Pfam" id="PF02563">
    <property type="entry name" value="Poly_export"/>
    <property type="match status" value="1"/>
</dbReference>
<feature type="domain" description="Soluble ligand binding" evidence="17">
    <location>
        <begin position="667"/>
        <end position="708"/>
    </location>
</feature>
<evidence type="ECO:0000256" key="14">
    <source>
        <dbReference type="ARBA" id="ARBA00023288"/>
    </source>
</evidence>
<evidence type="ECO:0000256" key="9">
    <source>
        <dbReference type="ARBA" id="ARBA00023065"/>
    </source>
</evidence>
<dbReference type="InterPro" id="IPR003715">
    <property type="entry name" value="Poly_export_N"/>
</dbReference>
<evidence type="ECO:0000259" key="15">
    <source>
        <dbReference type="Pfam" id="PF02563"/>
    </source>
</evidence>
<evidence type="ECO:0000256" key="12">
    <source>
        <dbReference type="ARBA" id="ARBA00023139"/>
    </source>
</evidence>
<keyword evidence="20" id="KW-1185">Reference proteome</keyword>
<evidence type="ECO:0000256" key="11">
    <source>
        <dbReference type="ARBA" id="ARBA00023136"/>
    </source>
</evidence>
<gene>
    <name evidence="19" type="ORF">HND93_23470</name>
</gene>
<keyword evidence="10" id="KW-0626">Porin</keyword>
<dbReference type="InterPro" id="IPR010425">
    <property type="entry name" value="Caps_synth_GfcC-like_C"/>
</dbReference>
<comment type="subcellular location">
    <subcellularLocation>
        <location evidence="1">Cell outer membrane</location>
        <topology evidence="1">Multi-pass membrane protein</topology>
    </subcellularLocation>
</comment>
<keyword evidence="7" id="KW-0732">Signal</keyword>
<dbReference type="PANTHER" id="PTHR33619">
    <property type="entry name" value="POLYSACCHARIDE EXPORT PROTEIN GFCE-RELATED"/>
    <property type="match status" value="1"/>
</dbReference>
<keyword evidence="5 19" id="KW-0762">Sugar transport</keyword>
<evidence type="ECO:0000256" key="10">
    <source>
        <dbReference type="ARBA" id="ARBA00023114"/>
    </source>
</evidence>
<evidence type="ECO:0000259" key="18">
    <source>
        <dbReference type="Pfam" id="PF22461"/>
    </source>
</evidence>
<dbReference type="InterPro" id="IPR019554">
    <property type="entry name" value="Soluble_ligand-bd"/>
</dbReference>
<evidence type="ECO:0000313" key="20">
    <source>
        <dbReference type="Proteomes" id="UP000584642"/>
    </source>
</evidence>
<evidence type="ECO:0000256" key="2">
    <source>
        <dbReference type="ARBA" id="ARBA00009450"/>
    </source>
</evidence>
<dbReference type="PANTHER" id="PTHR33619:SF3">
    <property type="entry name" value="POLYSACCHARIDE EXPORT PROTEIN GFCE-RELATED"/>
    <property type="match status" value="1"/>
</dbReference>
<keyword evidence="3" id="KW-0813">Transport</keyword>
<feature type="domain" description="Soluble ligand binding" evidence="17">
    <location>
        <begin position="752"/>
        <end position="788"/>
    </location>
</feature>
<keyword evidence="9" id="KW-0406">Ion transport</keyword>
<proteinExistence type="inferred from homology"/>
<dbReference type="PROSITE" id="PS51257">
    <property type="entry name" value="PROKAR_LIPOPROTEIN"/>
    <property type="match status" value="1"/>
</dbReference>
<evidence type="ECO:0000256" key="1">
    <source>
        <dbReference type="ARBA" id="ARBA00004571"/>
    </source>
</evidence>
<dbReference type="InterPro" id="IPR054765">
    <property type="entry name" value="SLBB_dom"/>
</dbReference>
<keyword evidence="6" id="KW-0812">Transmembrane</keyword>
<name>A0ABX2TEB5_9PROT</name>
<evidence type="ECO:0000313" key="19">
    <source>
        <dbReference type="EMBL" id="NYZ22682.1"/>
    </source>
</evidence>
<comment type="caution">
    <text evidence="19">The sequence shown here is derived from an EMBL/GenBank/DDBJ whole genome shotgun (WGS) entry which is preliminary data.</text>
</comment>
<dbReference type="Proteomes" id="UP000584642">
    <property type="component" value="Unassembled WGS sequence"/>
</dbReference>
<feature type="domain" description="Soluble ligand binding" evidence="17">
    <location>
        <begin position="241"/>
        <end position="292"/>
    </location>
</feature>
<reference evidence="19 20" key="1">
    <citation type="submission" date="2020-05" db="EMBL/GenBank/DDBJ databases">
        <title>Azospirillum oleiclasticum sp. nov, a nitrogen-fixing and heavy crude oil-emulsifying bacterium isolated from the crude oil of Yumen Oilfield.</title>
        <authorList>
            <person name="Wu D."/>
            <person name="Cai M."/>
            <person name="Zhang X."/>
        </authorList>
    </citation>
    <scope>NUCLEOTIDE SEQUENCE [LARGE SCALE GENOMIC DNA]</scope>
    <source>
        <strain evidence="19 20">ROY-1-1-2</strain>
    </source>
</reference>
<comment type="similarity">
    <text evidence="2">Belongs to the BexD/CtrA/VexA family.</text>
</comment>
<evidence type="ECO:0000256" key="8">
    <source>
        <dbReference type="ARBA" id="ARBA00023047"/>
    </source>
</evidence>
<dbReference type="Pfam" id="PF22461">
    <property type="entry name" value="SLBB_2"/>
    <property type="match status" value="1"/>
</dbReference>
<evidence type="ECO:0000259" key="17">
    <source>
        <dbReference type="Pfam" id="PF10531"/>
    </source>
</evidence>
<dbReference type="Pfam" id="PF06251">
    <property type="entry name" value="Caps_syn_GfcC_C"/>
    <property type="match status" value="1"/>
</dbReference>
<feature type="domain" description="Capsule biosynthesis GfcC-like C-terminal" evidence="16">
    <location>
        <begin position="897"/>
        <end position="972"/>
    </location>
</feature>
<keyword evidence="13" id="KW-0998">Cell outer membrane</keyword>
<feature type="domain" description="SLBB" evidence="18">
    <location>
        <begin position="159"/>
        <end position="234"/>
    </location>
</feature>
<evidence type="ECO:0000256" key="7">
    <source>
        <dbReference type="ARBA" id="ARBA00022729"/>
    </source>
</evidence>
<dbReference type="EMBL" id="JABFDB010000021">
    <property type="protein sequence ID" value="NYZ22682.1"/>
    <property type="molecule type" value="Genomic_DNA"/>
</dbReference>